<keyword evidence="1" id="KW-1133">Transmembrane helix</keyword>
<evidence type="ECO:0000256" key="1">
    <source>
        <dbReference type="SAM" id="Phobius"/>
    </source>
</evidence>
<keyword evidence="1" id="KW-0472">Membrane</keyword>
<organism evidence="2 3">
    <name type="scientific">Paramesorhizobium deserti</name>
    <dbReference type="NCBI Taxonomy" id="1494590"/>
    <lineage>
        <taxon>Bacteria</taxon>
        <taxon>Pseudomonadati</taxon>
        <taxon>Pseudomonadota</taxon>
        <taxon>Alphaproteobacteria</taxon>
        <taxon>Hyphomicrobiales</taxon>
        <taxon>Phyllobacteriaceae</taxon>
        <taxon>Paramesorhizobium</taxon>
    </lineage>
</organism>
<evidence type="ECO:0000313" key="3">
    <source>
        <dbReference type="Proteomes" id="UP000070107"/>
    </source>
</evidence>
<sequence length="258" mass="30508">MIPTSGDRAKDNDCYVVYLLDEAGEARFLVEKLEGAEVQGKWSHDGKNFTEEKVLATSQLSDFTVYIQHYYRTWTFYSIGVWRFLRYRWSRWPWIRVTFDRFLQSRFNKKELARQARMDVLEHVLTETMKDRNFQTHPTTLLTHFYSVRWVHRPDKDELMNYYTFMLDALKESGDLQGTEHHGYKLAPRALNTVSAFVQEERRHGDNYKIQRGIFWLTIALMFFGLVQAGAAAYEQWLKPPDTFTGTLGGQPIDLTRH</sequence>
<keyword evidence="1" id="KW-0812">Transmembrane</keyword>
<reference evidence="2 3" key="1">
    <citation type="submission" date="2015-11" db="EMBL/GenBank/DDBJ databases">
        <title>Draft genome sequence of Paramesorhizobium deserti A-3-E, a strain highly resistant to diverse beta-lactam antibiotics.</title>
        <authorList>
            <person name="Lv R."/>
            <person name="Yang X."/>
            <person name="Fang N."/>
            <person name="Guo J."/>
            <person name="Luo X."/>
            <person name="Peng F."/>
            <person name="Yang R."/>
            <person name="Cui Y."/>
            <person name="Fang C."/>
            <person name="Song Y."/>
        </authorList>
    </citation>
    <scope>NUCLEOTIDE SEQUENCE [LARGE SCALE GENOMIC DNA]</scope>
    <source>
        <strain evidence="2 3">A-3-E</strain>
    </source>
</reference>
<proteinExistence type="predicted"/>
<dbReference type="AlphaFoldDB" id="A0A135HXE9"/>
<evidence type="ECO:0000313" key="2">
    <source>
        <dbReference type="EMBL" id="KXF77865.1"/>
    </source>
</evidence>
<gene>
    <name evidence="2" type="ORF">ATN84_25215</name>
</gene>
<keyword evidence="3" id="KW-1185">Reference proteome</keyword>
<protein>
    <submittedName>
        <fullName evidence="2">Uncharacterized protein</fullName>
    </submittedName>
</protein>
<name>A0A135HXE9_9HYPH</name>
<feature type="transmembrane region" description="Helical" evidence="1">
    <location>
        <begin position="213"/>
        <end position="234"/>
    </location>
</feature>
<accession>A0A135HXE9</accession>
<dbReference type="Proteomes" id="UP000070107">
    <property type="component" value="Unassembled WGS sequence"/>
</dbReference>
<dbReference type="EMBL" id="LNTU01000010">
    <property type="protein sequence ID" value="KXF77865.1"/>
    <property type="molecule type" value="Genomic_DNA"/>
</dbReference>
<comment type="caution">
    <text evidence="2">The sequence shown here is derived from an EMBL/GenBank/DDBJ whole genome shotgun (WGS) entry which is preliminary data.</text>
</comment>